<dbReference type="RefSeq" id="WP_160224355.1">
    <property type="nucleotide sequence ID" value="NZ_CP029149.1"/>
</dbReference>
<dbReference type="Proteomes" id="UP000464318">
    <property type="component" value="Chromosome"/>
</dbReference>
<dbReference type="AlphaFoldDB" id="A0A6P1QUT6"/>
<organism evidence="1 2">
    <name type="scientific">Bergeyella cardium</name>
    <dbReference type="NCBI Taxonomy" id="1585976"/>
    <lineage>
        <taxon>Bacteria</taxon>
        <taxon>Pseudomonadati</taxon>
        <taxon>Bacteroidota</taxon>
        <taxon>Flavobacteriia</taxon>
        <taxon>Flavobacteriales</taxon>
        <taxon>Weeksellaceae</taxon>
        <taxon>Bergeyella</taxon>
    </lineage>
</organism>
<accession>A0A6P1QUT6</accession>
<dbReference type="OrthoDB" id="1005072at2"/>
<dbReference type="EMBL" id="CP029149">
    <property type="protein sequence ID" value="QHN65569.1"/>
    <property type="molecule type" value="Genomic_DNA"/>
</dbReference>
<reference evidence="1 2" key="1">
    <citation type="submission" date="2018-04" db="EMBL/GenBank/DDBJ databases">
        <title>Characteristic and Complete Genome Sequencing of A Novel Member of Infective Endocarditis Causative Bacteria: Bergeyella cardium QL-PH.</title>
        <authorList>
            <person name="Pan H."/>
            <person name="Sun E."/>
            <person name="Zhang Y."/>
        </authorList>
    </citation>
    <scope>NUCLEOTIDE SEQUENCE [LARGE SCALE GENOMIC DNA]</scope>
    <source>
        <strain evidence="1 2">HPQL</strain>
    </source>
</reference>
<proteinExistence type="predicted"/>
<protein>
    <submittedName>
        <fullName evidence="1">DUF2851 family protein</fullName>
    </submittedName>
</protein>
<evidence type="ECO:0000313" key="2">
    <source>
        <dbReference type="Proteomes" id="UP000464318"/>
    </source>
</evidence>
<dbReference type="Pfam" id="PF11013">
    <property type="entry name" value="DUF2851"/>
    <property type="match status" value="1"/>
</dbReference>
<dbReference type="InterPro" id="IPR021272">
    <property type="entry name" value="DUF2851"/>
</dbReference>
<name>A0A6P1QUT6_9FLAO</name>
<evidence type="ECO:0000313" key="1">
    <source>
        <dbReference type="EMBL" id="QHN65569.1"/>
    </source>
</evidence>
<dbReference type="KEGG" id="bcad:DBX24_06585"/>
<sequence length="427" mass="49872">MNELLLQYLWNHKVFGTHLFQDTEGNPVKVLDFGSWNRDAGADFQVARIETNGIRFSGHIELHLRSSDWDLHGHSKDEAYQNVILHAVFIHNKEIAFLKERNIPTIELKNYISPEVIARYEALASKAEFIPCQELFLGQKQSEDFHRENLLKKLDEKSEKIQRELERYKNDYEAVLFHYMAYSFGLKVNAEIFKSIAESTPFSTIRKLSQEVKQLESFLFGKAGWLTHPTDEEHQSWKREYDFITKKFNLGSICFSPKFLRLRPANFPTIRLSQLAQVYHLNQNLFSKIMEAKTYPELRNLFSGVKASSYWDTHFKFGKEVAKSHSKKLSAAFIDLIIINVILPMKYAYYSAFDEKRGEMKEEIIGLYKEIPAEKNTIISEWKALGCEVKNALQSQSYLYQYRSFCLRKKCLNCAVGLQILRKSEPN</sequence>
<gene>
    <name evidence="1" type="ORF">DBX24_06585</name>
</gene>
<keyword evidence="2" id="KW-1185">Reference proteome</keyword>